<protein>
    <submittedName>
        <fullName evidence="2">Uncharacterized protein</fullName>
    </submittedName>
</protein>
<name>A0A835VUW2_CHLIN</name>
<feature type="region of interest" description="Disordered" evidence="1">
    <location>
        <begin position="1107"/>
        <end position="1163"/>
    </location>
</feature>
<feature type="compositionally biased region" description="Basic and acidic residues" evidence="1">
    <location>
        <begin position="88"/>
        <end position="97"/>
    </location>
</feature>
<feature type="compositionally biased region" description="Low complexity" evidence="1">
    <location>
        <begin position="292"/>
        <end position="318"/>
    </location>
</feature>
<feature type="compositionally biased region" description="Gly residues" evidence="1">
    <location>
        <begin position="561"/>
        <end position="570"/>
    </location>
</feature>
<keyword evidence="3" id="KW-1185">Reference proteome</keyword>
<feature type="region of interest" description="Disordered" evidence="1">
    <location>
        <begin position="340"/>
        <end position="359"/>
    </location>
</feature>
<proteinExistence type="predicted"/>
<feature type="region of interest" description="Disordered" evidence="1">
    <location>
        <begin position="737"/>
        <end position="788"/>
    </location>
</feature>
<feature type="region of interest" description="Disordered" evidence="1">
    <location>
        <begin position="1204"/>
        <end position="1278"/>
    </location>
</feature>
<reference evidence="2" key="1">
    <citation type="journal article" date="2020" name="bioRxiv">
        <title>Comparative genomics of Chlamydomonas.</title>
        <authorList>
            <person name="Craig R.J."/>
            <person name="Hasan A.R."/>
            <person name="Ness R.W."/>
            <person name="Keightley P.D."/>
        </authorList>
    </citation>
    <scope>NUCLEOTIDE SEQUENCE</scope>
    <source>
        <strain evidence="2">SAG 7.73</strain>
    </source>
</reference>
<gene>
    <name evidence="2" type="ORF">HXX76_011485</name>
</gene>
<feature type="compositionally biased region" description="Low complexity" evidence="1">
    <location>
        <begin position="645"/>
        <end position="655"/>
    </location>
</feature>
<feature type="region of interest" description="Disordered" evidence="1">
    <location>
        <begin position="380"/>
        <end position="421"/>
    </location>
</feature>
<organism evidence="2 3">
    <name type="scientific">Chlamydomonas incerta</name>
    <dbReference type="NCBI Taxonomy" id="51695"/>
    <lineage>
        <taxon>Eukaryota</taxon>
        <taxon>Viridiplantae</taxon>
        <taxon>Chlorophyta</taxon>
        <taxon>core chlorophytes</taxon>
        <taxon>Chlorophyceae</taxon>
        <taxon>CS clade</taxon>
        <taxon>Chlamydomonadales</taxon>
        <taxon>Chlamydomonadaceae</taxon>
        <taxon>Chlamydomonas</taxon>
    </lineage>
</organism>
<comment type="caution">
    <text evidence="2">The sequence shown here is derived from an EMBL/GenBank/DDBJ whole genome shotgun (WGS) entry which is preliminary data.</text>
</comment>
<evidence type="ECO:0000313" key="2">
    <source>
        <dbReference type="EMBL" id="KAG2428785.1"/>
    </source>
</evidence>
<sequence length="1278" mass="125625">MLRKDKKGDKDEFNVDLCTTALLADILPPPPPPPPPPTASAWDVLSQARESHSYNRSSSTVSATEPGPLPLAHTPCVNRIQFQTRRSQPKDGHGHANEEEEEEYDETAVLLRTLNVPPFARPAGATGNDSGRSRPAGGLAGAARARSGGADMATMLGGASRRARSVTFAYIFESGGGGGASEGGDEGDDGMQSSGASKDGGAGASLSEGTSLQQSQPQRRAASSPAEAGTPQYSGSAVDAADYGDYDRGGGGAHGFSRGYGGPDGGSDCSPAPGSAVASDSGYLQSGRSPMGRASTASGGGSAAYATATPTPPGRYRTNSGRTASAAEYSAASRIAGVEPAAGGGIRVGSPSQQQRRRASALISGISAASAALAAVAATAPGGADGARRSPSGSQQRFLAPPPHLQRYKSGDLGAPAAAPGLPGLAWSDVPSGPSASTATVYDEFGGLGSDTSASGGLMVRPEAAASSFSRQASSARLQQQYYSQIHEGDEGEEGEPEDGSEVLESAMFGTSSLRFSFSDGRPLGAGGAGNRRAASGGPGPAAAGVAATAVAGKYPRDSSSGGGGGGGSRGNMRASTGAAGFGVTRGALSTDEPRRRTTTTLEGVPLAATPSDSSPSTATGFYSGSIGAAGAVAGQREQPPQGLASPSRSRTARSTDSEFTSGIASSPSLRAASITGGNGGRALMPSLGGGAVAAGLPAAPSPTRSPAGAAGVAMPALGAAGGWATSAYSPINSPVASNSSGGGLGSKLSQLRRAAAGSAQRPASRPTSQQQQPQFDPEQLYNSGGGSSAPFVLAAPTVLDSPTAGGAACRLTSVASAGAALNSAASSSGTALAHRTVSGRGLGTRLTALNVAYASNPGDNCDDDAADDDGGDALLLGRPQPAGPAPTTAVSPGLMRLQQQQQQLQAQLRQQGGASPSASSPSSTPGSARRRFSNVQAVAVSGAPLPVPGAAGDADSVLRSPFGMGSGAAASAAAFAGAPQRLPEATGFDIGGILSVANDIDPAAQATDWGPGGASPSGADTPREAVEVSFAGGGLDSLDVIDDNISPGAAELSQADAPAAPTAYRSASFSRQQQQNAVLAMRKQQSLARAAAAGVIYVPTVAPPGAAGAAAGGSAPRQLSYSQQQLQLPQHALQSPSGTQSGSAAPAGASSGGGASTAEPASMESALRLIRMSSSRRLSCAVGLVPDDDEDTPDTEAAAEAIRRRQTATSGGAAQVPVPAISPPSPQMRPMPPASQAPSGSFTGQGGGRSPALLSGRSFRSLGMGSAAGSSSQPPGE</sequence>
<feature type="compositionally biased region" description="Pro residues" evidence="1">
    <location>
        <begin position="27"/>
        <end position="38"/>
    </location>
</feature>
<feature type="region of interest" description="Disordered" evidence="1">
    <location>
        <begin position="904"/>
        <end position="931"/>
    </location>
</feature>
<feature type="region of interest" description="Disordered" evidence="1">
    <location>
        <begin position="24"/>
        <end position="148"/>
    </location>
</feature>
<feature type="compositionally biased region" description="Acidic residues" evidence="1">
    <location>
        <begin position="861"/>
        <end position="872"/>
    </location>
</feature>
<evidence type="ECO:0000313" key="3">
    <source>
        <dbReference type="Proteomes" id="UP000650467"/>
    </source>
</evidence>
<dbReference type="EMBL" id="JAEHOC010000033">
    <property type="protein sequence ID" value="KAG2428785.1"/>
    <property type="molecule type" value="Genomic_DNA"/>
</dbReference>
<dbReference type="OrthoDB" id="10689553at2759"/>
<feature type="compositionally biased region" description="Low complexity" evidence="1">
    <location>
        <begin position="1266"/>
        <end position="1278"/>
    </location>
</feature>
<feature type="compositionally biased region" description="Polar residues" evidence="1">
    <location>
        <begin position="54"/>
        <end position="63"/>
    </location>
</feature>
<feature type="region of interest" description="Disordered" evidence="1">
    <location>
        <begin position="857"/>
        <end position="891"/>
    </location>
</feature>
<feature type="compositionally biased region" description="Low complexity" evidence="1">
    <location>
        <begin position="531"/>
        <end position="553"/>
    </location>
</feature>
<feature type="compositionally biased region" description="Low complexity" evidence="1">
    <location>
        <begin position="761"/>
        <end position="780"/>
    </location>
</feature>
<feature type="compositionally biased region" description="Low complexity" evidence="1">
    <location>
        <begin position="133"/>
        <end position="148"/>
    </location>
</feature>
<evidence type="ECO:0000256" key="1">
    <source>
        <dbReference type="SAM" id="MobiDB-lite"/>
    </source>
</evidence>
<dbReference type="Proteomes" id="UP000650467">
    <property type="component" value="Unassembled WGS sequence"/>
</dbReference>
<feature type="region of interest" description="Disordered" evidence="1">
    <location>
        <begin position="525"/>
        <end position="665"/>
    </location>
</feature>
<dbReference type="AlphaFoldDB" id="A0A835VUW2"/>
<feature type="compositionally biased region" description="Low complexity" evidence="1">
    <location>
        <begin position="213"/>
        <end position="226"/>
    </location>
</feature>
<feature type="compositionally biased region" description="Low complexity" evidence="1">
    <location>
        <begin position="1107"/>
        <end position="1150"/>
    </location>
</feature>
<feature type="compositionally biased region" description="Pro residues" evidence="1">
    <location>
        <begin position="1221"/>
        <end position="1236"/>
    </location>
</feature>
<feature type="compositionally biased region" description="Low complexity" evidence="1">
    <location>
        <begin position="904"/>
        <end position="928"/>
    </location>
</feature>
<accession>A0A835VUW2</accession>
<feature type="compositionally biased region" description="Gly residues" evidence="1">
    <location>
        <begin position="249"/>
        <end position="265"/>
    </location>
</feature>
<feature type="compositionally biased region" description="Low complexity" evidence="1">
    <location>
        <begin position="606"/>
        <end position="635"/>
    </location>
</feature>
<feature type="region of interest" description="Disordered" evidence="1">
    <location>
        <begin position="174"/>
        <end position="325"/>
    </location>
</feature>